<dbReference type="InterPro" id="IPR036505">
    <property type="entry name" value="Amidase/PGRP_sf"/>
</dbReference>
<organism evidence="12">
    <name type="scientific">Papilio xuthus</name>
    <name type="common">Asian swallowtail butterfly</name>
    <dbReference type="NCBI Taxonomy" id="66420"/>
    <lineage>
        <taxon>Eukaryota</taxon>
        <taxon>Metazoa</taxon>
        <taxon>Ecdysozoa</taxon>
        <taxon>Arthropoda</taxon>
        <taxon>Hexapoda</taxon>
        <taxon>Insecta</taxon>
        <taxon>Pterygota</taxon>
        <taxon>Neoptera</taxon>
        <taxon>Endopterygota</taxon>
        <taxon>Lepidoptera</taxon>
        <taxon>Glossata</taxon>
        <taxon>Ditrysia</taxon>
        <taxon>Papilionoidea</taxon>
        <taxon>Papilionidae</taxon>
        <taxon>Papilioninae</taxon>
        <taxon>Papilio</taxon>
    </lineage>
</organism>
<dbReference type="Pfam" id="PF01510">
    <property type="entry name" value="Amidase_2"/>
    <property type="match status" value="1"/>
</dbReference>
<dbReference type="GO" id="GO:0042834">
    <property type="term" value="F:peptidoglycan binding"/>
    <property type="evidence" value="ECO:0007669"/>
    <property type="project" value="InterPro"/>
</dbReference>
<dbReference type="RefSeq" id="XP_013167546.1">
    <property type="nucleotide sequence ID" value="XM_013312092.1"/>
</dbReference>
<comment type="similarity">
    <text evidence="1 7">Belongs to the N-acetylmuramoyl-L-alanine amidase 2 family.</text>
</comment>
<dbReference type="InterPro" id="IPR006619">
    <property type="entry name" value="PGRP_domain_met/bac"/>
</dbReference>
<feature type="signal peptide" evidence="9">
    <location>
        <begin position="1"/>
        <end position="26"/>
    </location>
</feature>
<gene>
    <name evidence="12" type="primary">LOC106117688</name>
</gene>
<evidence type="ECO:0000256" key="9">
    <source>
        <dbReference type="SAM" id="SignalP"/>
    </source>
</evidence>
<evidence type="ECO:0000259" key="11">
    <source>
        <dbReference type="SMART" id="SM00701"/>
    </source>
</evidence>
<dbReference type="SMART" id="SM00701">
    <property type="entry name" value="PGRP"/>
    <property type="match status" value="1"/>
</dbReference>
<dbReference type="KEGG" id="pxu:106117688"/>
<name>A0AAJ6Z907_PAPXU</name>
<dbReference type="GO" id="GO:0008745">
    <property type="term" value="F:N-acetylmuramoyl-L-alanine amidase activity"/>
    <property type="evidence" value="ECO:0007669"/>
    <property type="project" value="InterPro"/>
</dbReference>
<dbReference type="AlphaFoldDB" id="A0AAJ6Z907"/>
<keyword evidence="6" id="KW-1015">Disulfide bond</keyword>
<comment type="subunit">
    <text evidence="2">Monomer.</text>
</comment>
<dbReference type="GeneID" id="106117688"/>
<feature type="domain" description="Peptidoglycan recognition protein family" evidence="11">
    <location>
        <begin position="41"/>
        <end position="184"/>
    </location>
</feature>
<reference evidence="12" key="1">
    <citation type="submission" date="2025-08" db="UniProtKB">
        <authorList>
            <consortium name="RefSeq"/>
        </authorList>
    </citation>
    <scope>IDENTIFICATION</scope>
</reference>
<dbReference type="SMART" id="SM00644">
    <property type="entry name" value="Ami_2"/>
    <property type="match status" value="1"/>
</dbReference>
<dbReference type="InterPro" id="IPR017331">
    <property type="entry name" value="Peptidoglycan_recognition"/>
</dbReference>
<keyword evidence="4 9" id="KW-0732">Signal</keyword>
<feature type="domain" description="N-acetylmuramoyl-L-alanine amidase" evidence="10">
    <location>
        <begin position="53"/>
        <end position="190"/>
    </location>
</feature>
<dbReference type="InterPro" id="IPR015510">
    <property type="entry name" value="PGRP"/>
</dbReference>
<dbReference type="SUPFAM" id="SSF55846">
    <property type="entry name" value="N-acetylmuramoyl-L-alanine amidase-like"/>
    <property type="match status" value="1"/>
</dbReference>
<proteinExistence type="inferred from homology"/>
<dbReference type="FunFam" id="3.40.80.10:FF:000001">
    <property type="entry name" value="Peptidoglycan recognition protein 1"/>
    <property type="match status" value="1"/>
</dbReference>
<feature type="chain" id="PRO_5042577386" description="Peptidoglycan-recognition protein" evidence="9">
    <location>
        <begin position="27"/>
        <end position="208"/>
    </location>
</feature>
<dbReference type="GO" id="GO:0008270">
    <property type="term" value="F:zinc ion binding"/>
    <property type="evidence" value="ECO:0007669"/>
    <property type="project" value="InterPro"/>
</dbReference>
<evidence type="ECO:0000256" key="3">
    <source>
        <dbReference type="ARBA" id="ARBA00022588"/>
    </source>
</evidence>
<protein>
    <recommendedName>
        <fullName evidence="7">Peptidoglycan-recognition protein</fullName>
    </recommendedName>
</protein>
<evidence type="ECO:0000256" key="6">
    <source>
        <dbReference type="ARBA" id="ARBA00023157"/>
    </source>
</evidence>
<evidence type="ECO:0000256" key="5">
    <source>
        <dbReference type="ARBA" id="ARBA00022859"/>
    </source>
</evidence>
<dbReference type="GO" id="GO:0009253">
    <property type="term" value="P:peptidoglycan catabolic process"/>
    <property type="evidence" value="ECO:0007669"/>
    <property type="project" value="InterPro"/>
</dbReference>
<feature type="disulfide bond" evidence="8">
    <location>
        <begin position="78"/>
        <end position="84"/>
    </location>
</feature>
<dbReference type="PANTHER" id="PTHR11022">
    <property type="entry name" value="PEPTIDOGLYCAN RECOGNITION PROTEIN"/>
    <property type="match status" value="1"/>
</dbReference>
<dbReference type="GO" id="GO:0045087">
    <property type="term" value="P:innate immune response"/>
    <property type="evidence" value="ECO:0007669"/>
    <property type="project" value="UniProtKB-KW"/>
</dbReference>
<sequence length="208" mass="23600">MFYGMWKKMKFYESLILLALVASGQCFPKPYDEDVSYAYDFPFMSRSDWGARPPVRTVRLSLPVPYVIIHHSYIPGPCSTTNQCINAMRSMQNSHQLHQGWDDIGYSFAVGGDGVVYEGRGWNNVGAHALGYNFNSIGIVLIGDFVSRLPPRRQLNAAKRLIAKGVELGHISRNYNLLGHRQVTPTECPGNALFREITTWDRFTNYNM</sequence>
<dbReference type="PIRSF" id="PIRSF037945">
    <property type="entry name" value="PGRPs"/>
    <property type="match status" value="1"/>
</dbReference>
<dbReference type="Proteomes" id="UP000694872">
    <property type="component" value="Unplaced"/>
</dbReference>
<keyword evidence="3 7" id="KW-0399">Innate immunity</keyword>
<evidence type="ECO:0000256" key="4">
    <source>
        <dbReference type="ARBA" id="ARBA00022729"/>
    </source>
</evidence>
<dbReference type="CDD" id="cd06583">
    <property type="entry name" value="PGRP"/>
    <property type="match status" value="1"/>
</dbReference>
<keyword evidence="5 7" id="KW-0391">Immunity</keyword>
<evidence type="ECO:0000313" key="12">
    <source>
        <dbReference type="RefSeq" id="XP_013167546.1"/>
    </source>
</evidence>
<evidence type="ECO:0000256" key="1">
    <source>
        <dbReference type="ARBA" id="ARBA00007553"/>
    </source>
</evidence>
<evidence type="ECO:0000256" key="2">
    <source>
        <dbReference type="ARBA" id="ARBA00011245"/>
    </source>
</evidence>
<dbReference type="PANTHER" id="PTHR11022:SF77">
    <property type="entry name" value="PEPTIDOGLYCAN-RECOGNITION PROTEIN LB"/>
    <property type="match status" value="1"/>
</dbReference>
<evidence type="ECO:0000256" key="8">
    <source>
        <dbReference type="PIRSR" id="PIRSR037945-1"/>
    </source>
</evidence>
<dbReference type="InterPro" id="IPR002502">
    <property type="entry name" value="Amidase_domain"/>
</dbReference>
<evidence type="ECO:0000256" key="7">
    <source>
        <dbReference type="PIRNR" id="PIRNR037945"/>
    </source>
</evidence>
<accession>A0AAJ6Z907</accession>
<evidence type="ECO:0000259" key="10">
    <source>
        <dbReference type="SMART" id="SM00644"/>
    </source>
</evidence>
<dbReference type="Gene3D" id="3.40.80.10">
    <property type="entry name" value="Peptidoglycan recognition protein-like"/>
    <property type="match status" value="1"/>
</dbReference>